<proteinExistence type="predicted"/>
<name>A0ACC2KLW3_PERAE</name>
<accession>A0ACC2KLW3</accession>
<comment type="caution">
    <text evidence="1">The sequence shown here is derived from an EMBL/GenBank/DDBJ whole genome shotgun (WGS) entry which is preliminary data.</text>
</comment>
<dbReference type="EMBL" id="CM056818">
    <property type="protein sequence ID" value="KAJ8622134.1"/>
    <property type="molecule type" value="Genomic_DNA"/>
</dbReference>
<protein>
    <submittedName>
        <fullName evidence="1">Uncharacterized protein</fullName>
    </submittedName>
</protein>
<sequence length="1096" mass="125190">MLFTLRFCIVQNLLEAILRFDKLERVWLERVYFFQLGAKLIILLITGDWITRVDNIEFYTKRLDNEVIEDKRCFKGCFPDCSSRYRSSKVVKKKIIVINELQSEGNFSTVSYPPPPPSELGSVGEFEAFTSQKLAIEKIIEALNDEQISIIGVCGMGGVGKTTLVKEVGKQLKAEKVFNCIVMVTVSRNLNVKDIQGKVAEKLGMKLEEECLSQRASRLFMRVKQEKRILIILDDLWGRLELHEVGIPYGKDHNGCKIVLTTRSAGICSEMECQQEIIVGVLSEQDSWNFFRREVGCAVYSPTLWGTAWKVAQECGGFPIAIVALGRALRNKDEPLYWTDALLQLKRSIQPTVLGVHAKVFTSLRLCYDSLESEETKLFFLLCCLFPEDYKIDVNLLMAYGMAEGFLMDINTLEEARGRVSNLVDKLKAFCLLLDGNADYSDDDDNEESFVKLHDVVRDVSMTIASEDGHGYQVKEGEHLRRLKTEKFGGCKRISLMNCGIVSLGDNWPENPHLLSLLLRDNKDLMKISDSFFESMRSLVVLDLSSTSISSLPSSLSSLVNLRALCLDRCHLLTDISILGRLKKLEMIRLKWSGIHQVTEEIRQLTNLMLLDLRGTRNLKRVAPNVISALSRLEELYMDGSFREWEFERMEDGGKASLTEVGCLSCLNLLYIDIKDEEFLSMDISGPWRTLKRFHVSVGYSSGYEDNEQFRRVMRVHGTVKPISHWGRVLMEKTDKLSLERCNIDGMENLRKFIFGSLRPAPLVPLRFLCTVHCMKLITIFPSELQRTLCNLETVLVLSCEKVQVIFCCEEGREQEQALLCRLRQVILFDLKNLKSIWKGPIPHGSAHNLQVLQVVSCKGLRFLFSPVMAQSIEKLERLELFACSSLEKLISDEEEEVKSVADATSSKFSQLNERNSTKYHPTATFQNLRVLEIAYNRALKSLFSLSLAQALLHLNKLKISCCYGMEEIISNEDGDVVDNGIFPRLRNLHLETVPHLVRFYGGEILLDWASLECISIFRCPNLKWLPIGLQSVPKLETMKVEMAWFRQLEWKEHGVKERLQPIAEEYKPWVGHELNQDIDYWKIGLPHAIRRSDGI</sequence>
<evidence type="ECO:0000313" key="1">
    <source>
        <dbReference type="EMBL" id="KAJ8622134.1"/>
    </source>
</evidence>
<gene>
    <name evidence="1" type="ORF">MRB53_030663</name>
</gene>
<keyword evidence="2" id="KW-1185">Reference proteome</keyword>
<reference evidence="1 2" key="1">
    <citation type="journal article" date="2022" name="Hortic Res">
        <title>A haplotype resolved chromosomal level avocado genome allows analysis of novel avocado genes.</title>
        <authorList>
            <person name="Nath O."/>
            <person name="Fletcher S.J."/>
            <person name="Hayward A."/>
            <person name="Shaw L.M."/>
            <person name="Masouleh A.K."/>
            <person name="Furtado A."/>
            <person name="Henry R.J."/>
            <person name="Mitter N."/>
        </authorList>
    </citation>
    <scope>NUCLEOTIDE SEQUENCE [LARGE SCALE GENOMIC DNA]</scope>
    <source>
        <strain evidence="2">cv. Hass</strain>
    </source>
</reference>
<evidence type="ECO:0000313" key="2">
    <source>
        <dbReference type="Proteomes" id="UP001234297"/>
    </source>
</evidence>
<dbReference type="Proteomes" id="UP001234297">
    <property type="component" value="Chromosome 10"/>
</dbReference>
<organism evidence="1 2">
    <name type="scientific">Persea americana</name>
    <name type="common">Avocado</name>
    <dbReference type="NCBI Taxonomy" id="3435"/>
    <lineage>
        <taxon>Eukaryota</taxon>
        <taxon>Viridiplantae</taxon>
        <taxon>Streptophyta</taxon>
        <taxon>Embryophyta</taxon>
        <taxon>Tracheophyta</taxon>
        <taxon>Spermatophyta</taxon>
        <taxon>Magnoliopsida</taxon>
        <taxon>Magnoliidae</taxon>
        <taxon>Laurales</taxon>
        <taxon>Lauraceae</taxon>
        <taxon>Persea</taxon>
    </lineage>
</organism>